<accession>A0A1X7VCZ4</accession>
<evidence type="ECO:0000313" key="2">
    <source>
        <dbReference type="EnsemblMetazoa" id="Aqu2.1.38165_001"/>
    </source>
</evidence>
<reference evidence="3" key="1">
    <citation type="journal article" date="2010" name="Nature">
        <title>The Amphimedon queenslandica genome and the evolution of animal complexity.</title>
        <authorList>
            <person name="Srivastava M."/>
            <person name="Simakov O."/>
            <person name="Chapman J."/>
            <person name="Fahey B."/>
            <person name="Gauthier M.E."/>
            <person name="Mitros T."/>
            <person name="Richards G.S."/>
            <person name="Conaco C."/>
            <person name="Dacre M."/>
            <person name="Hellsten U."/>
            <person name="Larroux C."/>
            <person name="Putnam N.H."/>
            <person name="Stanke M."/>
            <person name="Adamska M."/>
            <person name="Darling A."/>
            <person name="Degnan S.M."/>
            <person name="Oakley T.H."/>
            <person name="Plachetzki D.C."/>
            <person name="Zhai Y."/>
            <person name="Adamski M."/>
            <person name="Calcino A."/>
            <person name="Cummins S.F."/>
            <person name="Goodstein D.M."/>
            <person name="Harris C."/>
            <person name="Jackson D.J."/>
            <person name="Leys S.P."/>
            <person name="Shu S."/>
            <person name="Woodcroft B.J."/>
            <person name="Vervoort M."/>
            <person name="Kosik K.S."/>
            <person name="Manning G."/>
            <person name="Degnan B.M."/>
            <person name="Rokhsar D.S."/>
        </authorList>
    </citation>
    <scope>NUCLEOTIDE SEQUENCE [LARGE SCALE GENOMIC DNA]</scope>
</reference>
<gene>
    <name evidence="2" type="primary">100635100</name>
</gene>
<feature type="compositionally biased region" description="Polar residues" evidence="1">
    <location>
        <begin position="67"/>
        <end position="78"/>
    </location>
</feature>
<name>A0A1X7VCZ4_AMPQE</name>
<dbReference type="EnsemblMetazoa" id="Aqu2.1.38165_001">
    <property type="protein sequence ID" value="Aqu2.1.38165_001"/>
    <property type="gene ID" value="Aqu2.1.38165"/>
</dbReference>
<dbReference type="InParanoid" id="A0A1X7VCZ4"/>
<keyword evidence="3" id="KW-1185">Reference proteome</keyword>
<dbReference type="GO" id="GO:0034198">
    <property type="term" value="P:cellular response to amino acid starvation"/>
    <property type="evidence" value="ECO:0007669"/>
    <property type="project" value="TreeGrafter"/>
</dbReference>
<dbReference type="PANTHER" id="PTHR13177">
    <property type="entry name" value="DEATH-ASSOCIATED PROTEIN 1"/>
    <property type="match status" value="1"/>
</dbReference>
<dbReference type="AlphaFoldDB" id="A0A1X7VCZ4"/>
<dbReference type="OrthoDB" id="5973225at2759"/>
<evidence type="ECO:0008006" key="4">
    <source>
        <dbReference type="Google" id="ProtNLM"/>
    </source>
</evidence>
<dbReference type="Proteomes" id="UP000007879">
    <property type="component" value="Unassembled WGS sequence"/>
</dbReference>
<reference evidence="2" key="2">
    <citation type="submission" date="2017-05" db="UniProtKB">
        <authorList>
            <consortium name="EnsemblMetazoa"/>
        </authorList>
    </citation>
    <scope>IDENTIFICATION</scope>
</reference>
<dbReference type="GO" id="GO:0070513">
    <property type="term" value="F:death domain binding"/>
    <property type="evidence" value="ECO:0007669"/>
    <property type="project" value="TreeGrafter"/>
</dbReference>
<feature type="compositionally biased region" description="Basic and acidic residues" evidence="1">
    <location>
        <begin position="29"/>
        <end position="42"/>
    </location>
</feature>
<evidence type="ECO:0000256" key="1">
    <source>
        <dbReference type="SAM" id="MobiDB-lite"/>
    </source>
</evidence>
<dbReference type="KEGG" id="aqu:100635100"/>
<dbReference type="PANTHER" id="PTHR13177:SF4">
    <property type="entry name" value="GEO09647P1"/>
    <property type="match status" value="1"/>
</dbReference>
<organism evidence="2">
    <name type="scientific">Amphimedon queenslandica</name>
    <name type="common">Sponge</name>
    <dbReference type="NCBI Taxonomy" id="400682"/>
    <lineage>
        <taxon>Eukaryota</taxon>
        <taxon>Metazoa</taxon>
        <taxon>Porifera</taxon>
        <taxon>Demospongiae</taxon>
        <taxon>Heteroscleromorpha</taxon>
        <taxon>Haplosclerida</taxon>
        <taxon>Niphatidae</taxon>
        <taxon>Amphimedon</taxon>
    </lineage>
</organism>
<dbReference type="Pfam" id="PF15228">
    <property type="entry name" value="DAP"/>
    <property type="match status" value="1"/>
</dbReference>
<proteinExistence type="predicted"/>
<dbReference type="EnsemblMetazoa" id="XM_003384633.1">
    <property type="protein sequence ID" value="XP_003384681.1"/>
    <property type="gene ID" value="LOC100635100"/>
</dbReference>
<evidence type="ECO:0000313" key="3">
    <source>
        <dbReference type="Proteomes" id="UP000007879"/>
    </source>
</evidence>
<feature type="compositionally biased region" description="Basic and acidic residues" evidence="1">
    <location>
        <begin position="80"/>
        <end position="93"/>
    </location>
</feature>
<protein>
    <recommendedName>
        <fullName evidence="4">Death-associated protein 1</fullName>
    </recommendedName>
</protein>
<feature type="region of interest" description="Disordered" evidence="1">
    <location>
        <begin position="26"/>
        <end position="52"/>
    </location>
</feature>
<dbReference type="GO" id="GO:0097190">
    <property type="term" value="P:apoptotic signaling pathway"/>
    <property type="evidence" value="ECO:0007669"/>
    <property type="project" value="TreeGrafter"/>
</dbReference>
<sequence length="107" mass="11822">MSEGPELKAGHPPAVKAGGMRIVTKHKHKEQDSDAYDEKYKDTVNPMGGTPVKVDMKQDVAVAGLSSIDTPQSHSTAIKSFHEKPKPTHEKYHAPPKQMQINQPRKN</sequence>
<dbReference type="InterPro" id="IPR024130">
    <property type="entry name" value="DAP1/DAPL1"/>
</dbReference>
<feature type="region of interest" description="Disordered" evidence="1">
    <location>
        <begin position="65"/>
        <end position="107"/>
    </location>
</feature>
<dbReference type="GO" id="GO:0010507">
    <property type="term" value="P:negative regulation of autophagy"/>
    <property type="evidence" value="ECO:0007669"/>
    <property type="project" value="TreeGrafter"/>
</dbReference>